<dbReference type="PANTHER" id="PTHR19211">
    <property type="entry name" value="ATP-BINDING TRANSPORT PROTEIN-RELATED"/>
    <property type="match status" value="1"/>
</dbReference>
<keyword evidence="9" id="KW-1185">Reference proteome</keyword>
<comment type="similarity">
    <text evidence="4">Belongs to the ABC transporter superfamily. ABCF family. YheS subfamily.</text>
</comment>
<dbReference type="STRING" id="565045.NOR51B_2101"/>
<dbReference type="InterPro" id="IPR037118">
    <property type="entry name" value="Val-tRNA_synth_C_sf"/>
</dbReference>
<evidence type="ECO:0000256" key="4">
    <source>
        <dbReference type="ARBA" id="ARBA00061571"/>
    </source>
</evidence>
<feature type="domain" description="ABC transporter" evidence="7">
    <location>
        <begin position="330"/>
        <end position="547"/>
    </location>
</feature>
<feature type="compositionally biased region" description="Basic and acidic residues" evidence="6">
    <location>
        <begin position="558"/>
        <end position="571"/>
    </location>
</feature>
<dbReference type="GO" id="GO:0005524">
    <property type="term" value="F:ATP binding"/>
    <property type="evidence" value="ECO:0007669"/>
    <property type="project" value="UniProtKB-KW"/>
</dbReference>
<dbReference type="PANTHER" id="PTHR19211:SF14">
    <property type="entry name" value="ATP-BINDING CASSETTE SUB-FAMILY F MEMBER 1"/>
    <property type="match status" value="1"/>
</dbReference>
<dbReference type="SUPFAM" id="SSF52540">
    <property type="entry name" value="P-loop containing nucleoside triphosphate hydrolases"/>
    <property type="match status" value="2"/>
</dbReference>
<dbReference type="Pfam" id="PF12848">
    <property type="entry name" value="ABC_tran_Xtn"/>
    <property type="match status" value="1"/>
</dbReference>
<dbReference type="InterPro" id="IPR032524">
    <property type="entry name" value="ABC_tran_C"/>
</dbReference>
<evidence type="ECO:0000313" key="9">
    <source>
        <dbReference type="Proteomes" id="UP000004699"/>
    </source>
</evidence>
<keyword evidence="2" id="KW-0547">Nucleotide-binding</keyword>
<evidence type="ECO:0000256" key="6">
    <source>
        <dbReference type="SAM" id="MobiDB-lite"/>
    </source>
</evidence>
<dbReference type="InterPro" id="IPR003439">
    <property type="entry name" value="ABC_transporter-like_ATP-bd"/>
</dbReference>
<dbReference type="eggNOG" id="COG0488">
    <property type="taxonomic scope" value="Bacteria"/>
</dbReference>
<dbReference type="GO" id="GO:0016887">
    <property type="term" value="F:ATP hydrolysis activity"/>
    <property type="evidence" value="ECO:0007669"/>
    <property type="project" value="InterPro"/>
</dbReference>
<accession>B8KV40</accession>
<dbReference type="Pfam" id="PF00005">
    <property type="entry name" value="ABC_tran"/>
    <property type="match status" value="2"/>
</dbReference>
<name>B8KV40_9GAMM</name>
<feature type="region of interest" description="Disordered" evidence="6">
    <location>
        <begin position="549"/>
        <end position="575"/>
    </location>
</feature>
<organism evidence="8 9">
    <name type="scientific">Luminiphilus syltensis NOR5-1B</name>
    <dbReference type="NCBI Taxonomy" id="565045"/>
    <lineage>
        <taxon>Bacteria</taxon>
        <taxon>Pseudomonadati</taxon>
        <taxon>Pseudomonadota</taxon>
        <taxon>Gammaproteobacteria</taxon>
        <taxon>Cellvibrionales</taxon>
        <taxon>Halieaceae</taxon>
        <taxon>Luminiphilus</taxon>
    </lineage>
</organism>
<dbReference type="EMBL" id="DS999411">
    <property type="protein sequence ID" value="EED36153.1"/>
    <property type="molecule type" value="Genomic_DNA"/>
</dbReference>
<keyword evidence="1" id="KW-0677">Repeat</keyword>
<dbReference type="FunFam" id="3.40.50.300:FF:002053">
    <property type="entry name" value="ABC transporter ATP-binding protein"/>
    <property type="match status" value="1"/>
</dbReference>
<dbReference type="HOGENOM" id="CLU_000604_36_0_6"/>
<sequence length="653" mass="72250">MIFIHATDPLTYGHPAWNSNVIIIDNLSLRRGGKLLLQAASATLENRQKIALIGANGCGKSSFFRLLTGAVALDGGSIRGTEGIDIAHMAQEVPGTEQSALDYVMAGHERIATLLTEVAAAEAASDFERAAELHGDLDALDGYGLPRTAEQLLRGLGFSKSQIGKPLSAFSGGWRVRLGLARALISPSDLLLLDEPTNHLDLDATVWLQQWLKSYPGTLLMISHDRDFIDGTCEKVLRFEGQTLHSYSGGYSDYERQRAEHIAQQQASFEKQARRKAEIENFVRRFRAKATKARQAQSRIKELERMEQLAPAHVDSPFSFAFPEPGKISDPLLNLDRGDLGYGDHRVLERIELTLRPGDRIGLLGRNGAGKTTLLKTLAGELPLLEGDLDIGKHCRIGYFDQQQVDVLDMEASPLLQLQRLTPQKREQEILDFLGGFNFRGDMATGPITHFSGGEKARLALAMVVWQDPNVLVLDEPTNHLDLEMRHALEVALGGYDGALLLVSHDRHLLRSSVEQLLLVDGGRIQEYPEDLKAYEAWIVSGRTAPQGAPATAAVSEKPNKAQRQESAEKRQRVRPLKKALEQTEHEMQKVETTLAALQAQLADTDLYNEDRREELAQLVKAEGEAKQTLQSIESRWLEQQAELEALESALGL</sequence>
<dbReference type="InterPro" id="IPR027417">
    <property type="entry name" value="P-loop_NTPase"/>
</dbReference>
<dbReference type="FunFam" id="3.40.50.300:FF:000011">
    <property type="entry name" value="Putative ABC transporter ATP-binding component"/>
    <property type="match status" value="1"/>
</dbReference>
<dbReference type="Pfam" id="PF16326">
    <property type="entry name" value="ABC_tran_CTD"/>
    <property type="match status" value="1"/>
</dbReference>
<dbReference type="SMART" id="SM00382">
    <property type="entry name" value="AAA"/>
    <property type="match status" value="2"/>
</dbReference>
<dbReference type="Proteomes" id="UP000004699">
    <property type="component" value="Unassembled WGS sequence"/>
</dbReference>
<dbReference type="RefSeq" id="WP_009020897.1">
    <property type="nucleotide sequence ID" value="NZ_DS999411.1"/>
</dbReference>
<dbReference type="InterPro" id="IPR003593">
    <property type="entry name" value="AAA+_ATPase"/>
</dbReference>
<evidence type="ECO:0000256" key="3">
    <source>
        <dbReference type="ARBA" id="ARBA00022840"/>
    </source>
</evidence>
<dbReference type="InterPro" id="IPR032781">
    <property type="entry name" value="ABC_tran_Xtn"/>
</dbReference>
<reference evidence="9" key="1">
    <citation type="journal article" date="2013" name="BMC Microbiol.">
        <title>Taxonomy and evolution of bacteriochlorophyll a-containing members of the OM60/NOR5 clade of marine gammaproteobacteria: description of Luminiphilus syltensis gen. nov., sp. nov., reclassification of Haliea rubra as Pseudohaliea rubra gen. nov., comb. nov., and emendation of Chromatocurvus halotolerans.</title>
        <authorList>
            <person name="Spring S."/>
            <person name="Riedel T."/>
            <person name="Sproer C."/>
            <person name="Yan S."/>
            <person name="Harder J."/>
            <person name="Fuchs B.M."/>
        </authorList>
    </citation>
    <scope>NUCLEOTIDE SEQUENCE [LARGE SCALE GENOMIC DNA]</scope>
    <source>
        <strain evidence="9">NOR51-B</strain>
    </source>
</reference>
<evidence type="ECO:0000259" key="7">
    <source>
        <dbReference type="PROSITE" id="PS50893"/>
    </source>
</evidence>
<dbReference type="Gene3D" id="1.10.287.380">
    <property type="entry name" value="Valyl-tRNA synthetase, C-terminal domain"/>
    <property type="match status" value="1"/>
</dbReference>
<dbReference type="Gene3D" id="3.40.50.300">
    <property type="entry name" value="P-loop containing nucleotide triphosphate hydrolases"/>
    <property type="match status" value="2"/>
</dbReference>
<feature type="domain" description="ABC transporter" evidence="7">
    <location>
        <begin position="22"/>
        <end position="266"/>
    </location>
</feature>
<dbReference type="AlphaFoldDB" id="B8KV40"/>
<evidence type="ECO:0000256" key="1">
    <source>
        <dbReference type="ARBA" id="ARBA00022737"/>
    </source>
</evidence>
<dbReference type="CDD" id="cd03221">
    <property type="entry name" value="ABCF_EF-3"/>
    <property type="match status" value="2"/>
</dbReference>
<dbReference type="NCBIfam" id="NF000355">
    <property type="entry name" value="ribo_prot_ABC_F"/>
    <property type="match status" value="1"/>
</dbReference>
<proteinExistence type="inferred from homology"/>
<dbReference type="PROSITE" id="PS00211">
    <property type="entry name" value="ABC_TRANSPORTER_1"/>
    <property type="match status" value="2"/>
</dbReference>
<dbReference type="InterPro" id="IPR050611">
    <property type="entry name" value="ABCF"/>
</dbReference>
<gene>
    <name evidence="8" type="ORF">NOR51B_2101</name>
</gene>
<dbReference type="PROSITE" id="PS50893">
    <property type="entry name" value="ABC_TRANSPORTER_2"/>
    <property type="match status" value="2"/>
</dbReference>
<evidence type="ECO:0000256" key="2">
    <source>
        <dbReference type="ARBA" id="ARBA00022741"/>
    </source>
</evidence>
<dbReference type="InterPro" id="IPR017871">
    <property type="entry name" value="ABC_transporter-like_CS"/>
</dbReference>
<protein>
    <recommendedName>
        <fullName evidence="5">Probable ATP-binding protein YheS</fullName>
    </recommendedName>
</protein>
<keyword evidence="3 8" id="KW-0067">ATP-binding</keyword>
<evidence type="ECO:0000313" key="8">
    <source>
        <dbReference type="EMBL" id="EED36153.1"/>
    </source>
</evidence>
<evidence type="ECO:0000256" key="5">
    <source>
        <dbReference type="ARBA" id="ARBA00069073"/>
    </source>
</evidence>